<comment type="pathway">
    <text evidence="3">Lipid metabolism.</text>
</comment>
<keyword evidence="10" id="KW-0256">Endoplasmic reticulum</keyword>
<dbReference type="PANTHER" id="PTHR12317">
    <property type="entry name" value="DIACYLGLYCEROL O-ACYLTRANSFERASE"/>
    <property type="match status" value="1"/>
</dbReference>
<evidence type="ECO:0000256" key="5">
    <source>
        <dbReference type="ARBA" id="ARBA00013244"/>
    </source>
</evidence>
<evidence type="ECO:0000313" key="15">
    <source>
        <dbReference type="EMBL" id="GMF19894.1"/>
    </source>
</evidence>
<evidence type="ECO:0000256" key="2">
    <source>
        <dbReference type="ARBA" id="ARBA00004771"/>
    </source>
</evidence>
<protein>
    <recommendedName>
        <fullName evidence="5">diacylglycerol O-acyltransferase</fullName>
        <ecNumber evidence="5">2.3.1.20</ecNumber>
    </recommendedName>
</protein>
<dbReference type="EMBL" id="BSXW01000357">
    <property type="protein sequence ID" value="GMF19894.1"/>
    <property type="molecule type" value="Genomic_DNA"/>
</dbReference>
<keyword evidence="13" id="KW-0472">Membrane</keyword>
<keyword evidence="16" id="KW-1185">Reference proteome</keyword>
<gene>
    <name evidence="15" type="ORF">Plil01_000765700</name>
</gene>
<keyword evidence="6" id="KW-0444">Lipid biosynthesis</keyword>
<comment type="similarity">
    <text evidence="4">Belongs to the diacylglycerol acyltransferase family.</text>
</comment>
<evidence type="ECO:0000256" key="9">
    <source>
        <dbReference type="ARBA" id="ARBA00022798"/>
    </source>
</evidence>
<sequence length="83" mass="9785">MIAKKFSVALLLGYGYSKWCFWLPHKGVTVNQVFGKPIPVEKKADPSAEEIEKLHDQYERELVRIFDKYKEKYGYGYCTLHVR</sequence>
<evidence type="ECO:0000256" key="14">
    <source>
        <dbReference type="ARBA" id="ARBA00023315"/>
    </source>
</evidence>
<dbReference type="PANTHER" id="PTHR12317:SF0">
    <property type="entry name" value="ACYLTRANSFERASE"/>
    <property type="match status" value="1"/>
</dbReference>
<dbReference type="GO" id="GO:0019432">
    <property type="term" value="P:triglyceride biosynthetic process"/>
    <property type="evidence" value="ECO:0007669"/>
    <property type="project" value="TreeGrafter"/>
</dbReference>
<comment type="caution">
    <text evidence="15">The sequence shown here is derived from an EMBL/GenBank/DDBJ whole genome shotgun (WGS) entry which is preliminary data.</text>
</comment>
<dbReference type="InterPro" id="IPR007130">
    <property type="entry name" value="DAGAT"/>
</dbReference>
<keyword evidence="7" id="KW-0808">Transferase</keyword>
<keyword evidence="8" id="KW-0812">Transmembrane</keyword>
<dbReference type="EC" id="2.3.1.20" evidence="5"/>
<evidence type="ECO:0000256" key="13">
    <source>
        <dbReference type="ARBA" id="ARBA00023136"/>
    </source>
</evidence>
<accession>A0A9W6WWY4</accession>
<evidence type="ECO:0000256" key="4">
    <source>
        <dbReference type="ARBA" id="ARBA00005420"/>
    </source>
</evidence>
<evidence type="ECO:0000256" key="11">
    <source>
        <dbReference type="ARBA" id="ARBA00022989"/>
    </source>
</evidence>
<comment type="subcellular location">
    <subcellularLocation>
        <location evidence="1">Endoplasmic reticulum membrane</location>
        <topology evidence="1">Multi-pass membrane protein</topology>
    </subcellularLocation>
</comment>
<dbReference type="GO" id="GO:0006071">
    <property type="term" value="P:glycerol metabolic process"/>
    <property type="evidence" value="ECO:0007669"/>
    <property type="project" value="UniProtKB-KW"/>
</dbReference>
<keyword evidence="9" id="KW-0319">Glycerol metabolism</keyword>
<evidence type="ECO:0000313" key="16">
    <source>
        <dbReference type="Proteomes" id="UP001165083"/>
    </source>
</evidence>
<name>A0A9W6WWY4_9STRA</name>
<evidence type="ECO:0000256" key="10">
    <source>
        <dbReference type="ARBA" id="ARBA00022824"/>
    </source>
</evidence>
<evidence type="ECO:0000256" key="3">
    <source>
        <dbReference type="ARBA" id="ARBA00005189"/>
    </source>
</evidence>
<keyword evidence="14" id="KW-0012">Acyltransferase</keyword>
<proteinExistence type="inferred from homology"/>
<dbReference type="AlphaFoldDB" id="A0A9W6WWY4"/>
<evidence type="ECO:0000256" key="6">
    <source>
        <dbReference type="ARBA" id="ARBA00022516"/>
    </source>
</evidence>
<dbReference type="GO" id="GO:0005789">
    <property type="term" value="C:endoplasmic reticulum membrane"/>
    <property type="evidence" value="ECO:0007669"/>
    <property type="project" value="UniProtKB-SubCell"/>
</dbReference>
<reference evidence="15" key="1">
    <citation type="submission" date="2023-04" db="EMBL/GenBank/DDBJ databases">
        <title>Phytophthora lilii NBRC 32176.</title>
        <authorList>
            <person name="Ichikawa N."/>
            <person name="Sato H."/>
            <person name="Tonouchi N."/>
        </authorList>
    </citation>
    <scope>NUCLEOTIDE SEQUENCE</scope>
    <source>
        <strain evidence="15">NBRC 32176</strain>
    </source>
</reference>
<comment type="pathway">
    <text evidence="2">Glycerolipid metabolism; triacylglycerol biosynthesis.</text>
</comment>
<evidence type="ECO:0000256" key="8">
    <source>
        <dbReference type="ARBA" id="ARBA00022692"/>
    </source>
</evidence>
<dbReference type="Pfam" id="PF03982">
    <property type="entry name" value="DAGAT"/>
    <property type="match status" value="1"/>
</dbReference>
<organism evidence="15 16">
    <name type="scientific">Phytophthora lilii</name>
    <dbReference type="NCBI Taxonomy" id="2077276"/>
    <lineage>
        <taxon>Eukaryota</taxon>
        <taxon>Sar</taxon>
        <taxon>Stramenopiles</taxon>
        <taxon>Oomycota</taxon>
        <taxon>Peronosporomycetes</taxon>
        <taxon>Peronosporales</taxon>
        <taxon>Peronosporaceae</taxon>
        <taxon>Phytophthora</taxon>
    </lineage>
</organism>
<dbReference type="GO" id="GO:0004144">
    <property type="term" value="F:diacylglycerol O-acyltransferase activity"/>
    <property type="evidence" value="ECO:0007669"/>
    <property type="project" value="UniProtKB-EC"/>
</dbReference>
<dbReference type="OrthoDB" id="264532at2759"/>
<evidence type="ECO:0000256" key="7">
    <source>
        <dbReference type="ARBA" id="ARBA00022679"/>
    </source>
</evidence>
<keyword evidence="11" id="KW-1133">Transmembrane helix</keyword>
<dbReference type="Proteomes" id="UP001165083">
    <property type="component" value="Unassembled WGS sequence"/>
</dbReference>
<evidence type="ECO:0000256" key="1">
    <source>
        <dbReference type="ARBA" id="ARBA00004477"/>
    </source>
</evidence>
<evidence type="ECO:0000256" key="12">
    <source>
        <dbReference type="ARBA" id="ARBA00023098"/>
    </source>
</evidence>
<keyword evidence="12" id="KW-0443">Lipid metabolism</keyword>